<sequence length="332" mass="36821">MALDGLLVRLLLVMAVAAAVASGVPAPPGLAVGFYNESCPHAEEMVFAEMQEIVRKDVTLAPALLRFMLHDCFVRGCDGSIMLKSRNGTGERDSIPSYSLRGYDEIDQIKAKLEKECPLTVSCADIIVMAARDAVFLTNGPWYEVETGRRDGRVSSDYDANNDLPGPNNTIVDIKIYFSFKGLGWKDIVVLSGSHTIGRAQCITFAEDRLYNYTGRGIQDPTLNKTYAATLRQACEPGLERDTTPVEMDPSTPYTFDLGYYRDVASKKGLFTSDQTLLDDPWTREYVERMAAAESPDEYFRDYAEAMTNMGRIEVLTGDNGEIREVCTAYVD</sequence>
<accession>A0AAV5C4M6</accession>
<dbReference type="CDD" id="cd00693">
    <property type="entry name" value="secretory_peroxidase"/>
    <property type="match status" value="1"/>
</dbReference>
<feature type="disulfide bond" evidence="21">
    <location>
        <begin position="39"/>
        <end position="117"/>
    </location>
</feature>
<evidence type="ECO:0000256" key="17">
    <source>
        <dbReference type="PIRSR" id="PIRSR600823-1"/>
    </source>
</evidence>
<evidence type="ECO:0000256" key="9">
    <source>
        <dbReference type="ARBA" id="ARBA00022723"/>
    </source>
</evidence>
<keyword evidence="14 21" id="KW-1015">Disulfide bond</keyword>
<dbReference type="Gene3D" id="1.10.420.10">
    <property type="entry name" value="Peroxidase, domain 2"/>
    <property type="match status" value="1"/>
</dbReference>
<keyword evidence="11 19" id="KW-0106">Calcium</keyword>
<keyword evidence="13 19" id="KW-0408">Iron</keyword>
<feature type="binding site" evidence="19">
    <location>
        <position position="257"/>
    </location>
    <ligand>
        <name>Ca(2+)</name>
        <dbReference type="ChEBI" id="CHEBI:29108"/>
        <label>2</label>
    </ligand>
</feature>
<evidence type="ECO:0000256" key="6">
    <source>
        <dbReference type="ARBA" id="ARBA00022525"/>
    </source>
</evidence>
<gene>
    <name evidence="24" type="primary">ga09411</name>
    <name evidence="24" type="ORF">PR202_ga09411</name>
</gene>
<comment type="similarity">
    <text evidence="22">Belongs to the peroxidase family. Classical plant (class III) peroxidase subfamily.</text>
</comment>
<comment type="cofactor">
    <cofactor evidence="19 22">
        <name>heme b</name>
        <dbReference type="ChEBI" id="CHEBI:60344"/>
    </cofactor>
    <text evidence="19 22">Binds 1 heme b (iron(II)-protoporphyrin IX) group per subunit.</text>
</comment>
<evidence type="ECO:0000256" key="18">
    <source>
        <dbReference type="PIRSR" id="PIRSR600823-2"/>
    </source>
</evidence>
<feature type="binding site" evidence="19">
    <location>
        <position position="91"/>
    </location>
    <ligand>
        <name>Ca(2+)</name>
        <dbReference type="ChEBI" id="CHEBI:29108"/>
        <label>1</label>
    </ligand>
</feature>
<dbReference type="PROSITE" id="PS50873">
    <property type="entry name" value="PEROXIDASE_4"/>
    <property type="match status" value="1"/>
</dbReference>
<dbReference type="Proteomes" id="UP001054889">
    <property type="component" value="Unassembled WGS sequence"/>
</dbReference>
<evidence type="ECO:0000256" key="14">
    <source>
        <dbReference type="ARBA" id="ARBA00023157"/>
    </source>
</evidence>
<evidence type="ECO:0000256" key="20">
    <source>
        <dbReference type="PIRSR" id="PIRSR600823-4"/>
    </source>
</evidence>
<dbReference type="FunFam" id="1.10.520.10:FF:000006">
    <property type="entry name" value="Peroxidase"/>
    <property type="match status" value="1"/>
</dbReference>
<dbReference type="PANTHER" id="PTHR31517">
    <property type="match status" value="1"/>
</dbReference>
<evidence type="ECO:0000256" key="11">
    <source>
        <dbReference type="ARBA" id="ARBA00022837"/>
    </source>
</evidence>
<reference evidence="24" key="1">
    <citation type="journal article" date="2018" name="DNA Res.">
        <title>Multiple hybrid de novo genome assembly of finger millet, an orphan allotetraploid crop.</title>
        <authorList>
            <person name="Hatakeyama M."/>
            <person name="Aluri S."/>
            <person name="Balachadran M.T."/>
            <person name="Sivarajan S.R."/>
            <person name="Patrignani A."/>
            <person name="Gruter S."/>
            <person name="Poveda L."/>
            <person name="Shimizu-Inatsugi R."/>
            <person name="Baeten J."/>
            <person name="Francoijs K.J."/>
            <person name="Nataraja K.N."/>
            <person name="Reddy Y.A.N."/>
            <person name="Phadnis S."/>
            <person name="Ravikumar R.L."/>
            <person name="Schlapbach R."/>
            <person name="Sreeman S.M."/>
            <person name="Shimizu K.K."/>
        </authorList>
    </citation>
    <scope>NUCLEOTIDE SEQUENCE</scope>
</reference>
<dbReference type="PRINTS" id="PR00458">
    <property type="entry name" value="PEROXIDASE"/>
</dbReference>
<feature type="binding site" evidence="19">
    <location>
        <position position="76"/>
    </location>
    <ligand>
        <name>Ca(2+)</name>
        <dbReference type="ChEBI" id="CHEBI:29108"/>
        <label>1</label>
    </ligand>
</feature>
<keyword evidence="16 22" id="KW-0376">Hydrogen peroxide</keyword>
<dbReference type="GO" id="GO:0046872">
    <property type="term" value="F:metal ion binding"/>
    <property type="evidence" value="ECO:0007669"/>
    <property type="project" value="UniProtKB-UniRule"/>
</dbReference>
<proteinExistence type="inferred from homology"/>
<dbReference type="PRINTS" id="PR00461">
    <property type="entry name" value="PLPEROXIDASE"/>
</dbReference>
<reference evidence="24" key="2">
    <citation type="submission" date="2021-12" db="EMBL/GenBank/DDBJ databases">
        <title>Resequencing data analysis of finger millet.</title>
        <authorList>
            <person name="Hatakeyama M."/>
            <person name="Aluri S."/>
            <person name="Balachadran M.T."/>
            <person name="Sivarajan S.R."/>
            <person name="Poveda L."/>
            <person name="Shimizu-Inatsugi R."/>
            <person name="Schlapbach R."/>
            <person name="Sreeman S.M."/>
            <person name="Shimizu K.K."/>
        </authorList>
    </citation>
    <scope>NUCLEOTIDE SEQUENCE</scope>
</reference>
<evidence type="ECO:0000256" key="2">
    <source>
        <dbReference type="ARBA" id="ARBA00002322"/>
    </source>
</evidence>
<dbReference type="PROSITE" id="PS00435">
    <property type="entry name" value="PEROXIDASE_1"/>
    <property type="match status" value="1"/>
</dbReference>
<comment type="catalytic activity">
    <reaction evidence="1 22">
        <text>2 a phenolic donor + H2O2 = 2 a phenolic radical donor + 2 H2O</text>
        <dbReference type="Rhea" id="RHEA:56136"/>
        <dbReference type="ChEBI" id="CHEBI:15377"/>
        <dbReference type="ChEBI" id="CHEBI:16240"/>
        <dbReference type="ChEBI" id="CHEBI:139520"/>
        <dbReference type="ChEBI" id="CHEBI:139521"/>
        <dbReference type="EC" id="1.11.1.7"/>
    </reaction>
</comment>
<feature type="binding site" evidence="19">
    <location>
        <position position="78"/>
    </location>
    <ligand>
        <name>Ca(2+)</name>
        <dbReference type="ChEBI" id="CHEBI:29108"/>
        <label>1</label>
    </ligand>
</feature>
<evidence type="ECO:0000256" key="1">
    <source>
        <dbReference type="ARBA" id="ARBA00000189"/>
    </source>
</evidence>
<dbReference type="GO" id="GO:0020037">
    <property type="term" value="F:heme binding"/>
    <property type="evidence" value="ECO:0007669"/>
    <property type="project" value="UniProtKB-UniRule"/>
</dbReference>
<comment type="caution">
    <text evidence="24">The sequence shown here is derived from an EMBL/GenBank/DDBJ whole genome shotgun (WGS) entry which is preliminary data.</text>
</comment>
<comment type="function">
    <text evidence="2">Removal of H(2)O(2), oxidation of toxic reductants, biosynthesis and degradation of lignin, suberization, auxin catabolism, response to environmental stresses such as wounding, pathogen attack and oxidative stress. These functions might be dependent on each isozyme/isoform in each plant tissue.</text>
</comment>
<evidence type="ECO:0000256" key="5">
    <source>
        <dbReference type="ARBA" id="ARBA00012313"/>
    </source>
</evidence>
<keyword evidence="12 22" id="KW-0560">Oxidoreductase</keyword>
<dbReference type="GO" id="GO:0140825">
    <property type="term" value="F:lactoperoxidase activity"/>
    <property type="evidence" value="ECO:0007669"/>
    <property type="project" value="UniProtKB-EC"/>
</dbReference>
<feature type="binding site" evidence="19">
    <location>
        <position position="249"/>
    </location>
    <ligand>
        <name>Ca(2+)</name>
        <dbReference type="ChEBI" id="CHEBI:29108"/>
        <label>2</label>
    </ligand>
</feature>
<feature type="binding site" evidence="19">
    <location>
        <position position="71"/>
    </location>
    <ligand>
        <name>Ca(2+)</name>
        <dbReference type="ChEBI" id="CHEBI:29108"/>
        <label>1</label>
    </ligand>
</feature>
<dbReference type="FunFam" id="1.10.420.10:FF:000008">
    <property type="entry name" value="Peroxidase"/>
    <property type="match status" value="1"/>
</dbReference>
<feature type="disulfide bond" evidence="21">
    <location>
        <begin position="123"/>
        <end position="327"/>
    </location>
</feature>
<feature type="active site" description="Proton acceptor" evidence="17">
    <location>
        <position position="70"/>
    </location>
</feature>
<organism evidence="24 25">
    <name type="scientific">Eleusine coracana subsp. coracana</name>
    <dbReference type="NCBI Taxonomy" id="191504"/>
    <lineage>
        <taxon>Eukaryota</taxon>
        <taxon>Viridiplantae</taxon>
        <taxon>Streptophyta</taxon>
        <taxon>Embryophyta</taxon>
        <taxon>Tracheophyta</taxon>
        <taxon>Spermatophyta</taxon>
        <taxon>Magnoliopsida</taxon>
        <taxon>Liliopsida</taxon>
        <taxon>Poales</taxon>
        <taxon>Poaceae</taxon>
        <taxon>PACMAD clade</taxon>
        <taxon>Chloridoideae</taxon>
        <taxon>Cynodonteae</taxon>
        <taxon>Eleusininae</taxon>
        <taxon>Eleusine</taxon>
    </lineage>
</organism>
<keyword evidence="10 22" id="KW-0732">Signal</keyword>
<feature type="binding site" evidence="19">
    <location>
        <position position="80"/>
    </location>
    <ligand>
        <name>Ca(2+)</name>
        <dbReference type="ChEBI" id="CHEBI:29108"/>
        <label>1</label>
    </ligand>
</feature>
<dbReference type="GO" id="GO:0006979">
    <property type="term" value="P:response to oxidative stress"/>
    <property type="evidence" value="ECO:0007669"/>
    <property type="project" value="UniProtKB-UniRule"/>
</dbReference>
<feature type="signal peptide" evidence="22">
    <location>
        <begin position="1"/>
        <end position="21"/>
    </location>
</feature>
<feature type="site" description="Transition state stabilizer" evidence="20">
    <location>
        <position position="66"/>
    </location>
</feature>
<evidence type="ECO:0000256" key="12">
    <source>
        <dbReference type="ARBA" id="ARBA00023002"/>
    </source>
</evidence>
<keyword evidence="9 19" id="KW-0479">Metal-binding</keyword>
<dbReference type="EMBL" id="BQKI01000004">
    <property type="protein sequence ID" value="GJM92905.1"/>
    <property type="molecule type" value="Genomic_DNA"/>
</dbReference>
<feature type="disulfide bond" evidence="21">
    <location>
        <begin position="202"/>
        <end position="235"/>
    </location>
</feature>
<dbReference type="PANTHER" id="PTHR31517:SF84">
    <property type="entry name" value="PEROXIDASE"/>
    <property type="match status" value="1"/>
</dbReference>
<dbReference type="EC" id="1.11.1.7" evidence="5 22"/>
<dbReference type="GO" id="GO:0042744">
    <property type="term" value="P:hydrogen peroxide catabolic process"/>
    <property type="evidence" value="ECO:0007669"/>
    <property type="project" value="UniProtKB-KW"/>
</dbReference>
<comment type="cofactor">
    <cofactor evidence="19 22">
        <name>Ca(2+)</name>
        <dbReference type="ChEBI" id="CHEBI:29108"/>
    </cofactor>
    <text evidence="19 22">Binds 2 calcium ions per subunit.</text>
</comment>
<dbReference type="AlphaFoldDB" id="A0AAV5C4M6"/>
<dbReference type="Pfam" id="PF00141">
    <property type="entry name" value="peroxidase"/>
    <property type="match status" value="1"/>
</dbReference>
<feature type="binding site" evidence="18">
    <location>
        <position position="165"/>
    </location>
    <ligand>
        <name>substrate</name>
    </ligand>
</feature>
<comment type="subcellular location">
    <subcellularLocation>
        <location evidence="3 22">Secreted</location>
    </subcellularLocation>
</comment>
<evidence type="ECO:0000256" key="16">
    <source>
        <dbReference type="ARBA" id="ARBA00023324"/>
    </source>
</evidence>
<evidence type="ECO:0000313" key="24">
    <source>
        <dbReference type="EMBL" id="GJM92905.1"/>
    </source>
</evidence>
<evidence type="ECO:0000259" key="23">
    <source>
        <dbReference type="PROSITE" id="PS50873"/>
    </source>
</evidence>
<dbReference type="InterPro" id="IPR002016">
    <property type="entry name" value="Haem_peroxidase"/>
</dbReference>
<keyword evidence="25" id="KW-1185">Reference proteome</keyword>
<evidence type="ECO:0000256" key="7">
    <source>
        <dbReference type="ARBA" id="ARBA00022559"/>
    </source>
</evidence>
<feature type="binding site" description="axial binding residue" evidence="19">
    <location>
        <position position="195"/>
    </location>
    <ligand>
        <name>heme b</name>
        <dbReference type="ChEBI" id="CHEBI:60344"/>
    </ligand>
    <ligandPart>
        <name>Fe</name>
        <dbReference type="ChEBI" id="CHEBI:18248"/>
    </ligandPart>
</feature>
<evidence type="ECO:0000256" key="4">
    <source>
        <dbReference type="ARBA" id="ARBA00006873"/>
    </source>
</evidence>
<name>A0AAV5C4M6_ELECO</name>
<dbReference type="InterPro" id="IPR010255">
    <property type="entry name" value="Haem_peroxidase_sf"/>
</dbReference>
<dbReference type="Gene3D" id="1.10.520.10">
    <property type="match status" value="1"/>
</dbReference>
<dbReference type="InterPro" id="IPR033905">
    <property type="entry name" value="Secretory_peroxidase"/>
</dbReference>
<dbReference type="InterPro" id="IPR019793">
    <property type="entry name" value="Peroxidases_heam-ligand_BS"/>
</dbReference>
<keyword evidence="7 22" id="KW-0575">Peroxidase</keyword>
<evidence type="ECO:0000256" key="10">
    <source>
        <dbReference type="ARBA" id="ARBA00022729"/>
    </source>
</evidence>
<keyword evidence="15" id="KW-0325">Glycoprotein</keyword>
<evidence type="ECO:0000256" key="8">
    <source>
        <dbReference type="ARBA" id="ARBA00022617"/>
    </source>
</evidence>
<comment type="similarity">
    <text evidence="4">Belongs to the peroxidase family. Ascorbate peroxidase subfamily.</text>
</comment>
<evidence type="ECO:0000256" key="3">
    <source>
        <dbReference type="ARBA" id="ARBA00004613"/>
    </source>
</evidence>
<protein>
    <recommendedName>
        <fullName evidence="5 22">Peroxidase</fullName>
        <ecNumber evidence="5 22">1.11.1.7</ecNumber>
    </recommendedName>
</protein>
<evidence type="ECO:0000256" key="19">
    <source>
        <dbReference type="PIRSR" id="PIRSR600823-3"/>
    </source>
</evidence>
<keyword evidence="6 22" id="KW-0964">Secreted</keyword>
<feature type="binding site" evidence="19">
    <location>
        <position position="252"/>
    </location>
    <ligand>
        <name>Ca(2+)</name>
        <dbReference type="ChEBI" id="CHEBI:29108"/>
        <label>2</label>
    </ligand>
</feature>
<dbReference type="SUPFAM" id="SSF48113">
    <property type="entry name" value="Heme-dependent peroxidases"/>
    <property type="match status" value="1"/>
</dbReference>
<feature type="chain" id="PRO_5043107321" description="Peroxidase" evidence="22">
    <location>
        <begin position="22"/>
        <end position="332"/>
    </location>
</feature>
<feature type="disulfide bond" evidence="21">
    <location>
        <begin position="72"/>
        <end position="77"/>
    </location>
</feature>
<evidence type="ECO:0000256" key="21">
    <source>
        <dbReference type="PIRSR" id="PIRSR600823-5"/>
    </source>
</evidence>
<evidence type="ECO:0000256" key="22">
    <source>
        <dbReference type="RuleBase" id="RU362060"/>
    </source>
</evidence>
<dbReference type="InterPro" id="IPR000823">
    <property type="entry name" value="Peroxidase_pln"/>
</dbReference>
<feature type="domain" description="Plant heme peroxidase family profile" evidence="23">
    <location>
        <begin position="29"/>
        <end position="331"/>
    </location>
</feature>
<evidence type="ECO:0000313" key="25">
    <source>
        <dbReference type="Proteomes" id="UP001054889"/>
    </source>
</evidence>
<feature type="binding site" evidence="19">
    <location>
        <position position="196"/>
    </location>
    <ligand>
        <name>Ca(2+)</name>
        <dbReference type="ChEBI" id="CHEBI:29108"/>
        <label>2</label>
    </ligand>
</feature>
<evidence type="ECO:0000256" key="15">
    <source>
        <dbReference type="ARBA" id="ARBA00023180"/>
    </source>
</evidence>
<dbReference type="GO" id="GO:0005576">
    <property type="term" value="C:extracellular region"/>
    <property type="evidence" value="ECO:0007669"/>
    <property type="project" value="UniProtKB-SubCell"/>
</dbReference>
<keyword evidence="8 22" id="KW-0349">Heme</keyword>
<feature type="binding site" evidence="19">
    <location>
        <position position="74"/>
    </location>
    <ligand>
        <name>Ca(2+)</name>
        <dbReference type="ChEBI" id="CHEBI:29108"/>
        <label>1</label>
    </ligand>
</feature>
<evidence type="ECO:0000256" key="13">
    <source>
        <dbReference type="ARBA" id="ARBA00023004"/>
    </source>
</evidence>